<evidence type="ECO:0000313" key="1">
    <source>
        <dbReference type="EMBL" id="KAJ7731094.1"/>
    </source>
</evidence>
<protein>
    <submittedName>
        <fullName evidence="1">Uncharacterized protein</fullName>
    </submittedName>
</protein>
<sequence length="207" mass="23096">MPFPTPGSLAGVQIKLLSCPIFYAVSTRSASSRRMLPKTTASPSPMCASLSRWRMRFPTGVNKWTPAPSALGLSPRHWRSCGITRRPGTVPTSIRRDQSRTNLPFFTGQTFVCRRRLRRQYYFIASASLYPYVLPSRLGASRLTTNSRCSGCCRANIFRSPRWCRSRPLPASPQSGRTQVVRGNASVLISSASRHSHDWLHPNASNV</sequence>
<accession>A0AAD7MUD8</accession>
<reference evidence="1" key="1">
    <citation type="submission" date="2023-03" db="EMBL/GenBank/DDBJ databases">
        <title>Massive genome expansion in bonnet fungi (Mycena s.s.) driven by repeated elements and novel gene families across ecological guilds.</title>
        <authorList>
            <consortium name="Lawrence Berkeley National Laboratory"/>
            <person name="Harder C.B."/>
            <person name="Miyauchi S."/>
            <person name="Viragh M."/>
            <person name="Kuo A."/>
            <person name="Thoen E."/>
            <person name="Andreopoulos B."/>
            <person name="Lu D."/>
            <person name="Skrede I."/>
            <person name="Drula E."/>
            <person name="Henrissat B."/>
            <person name="Morin E."/>
            <person name="Kohler A."/>
            <person name="Barry K."/>
            <person name="LaButti K."/>
            <person name="Morin E."/>
            <person name="Salamov A."/>
            <person name="Lipzen A."/>
            <person name="Mereny Z."/>
            <person name="Hegedus B."/>
            <person name="Baldrian P."/>
            <person name="Stursova M."/>
            <person name="Weitz H."/>
            <person name="Taylor A."/>
            <person name="Grigoriev I.V."/>
            <person name="Nagy L.G."/>
            <person name="Martin F."/>
            <person name="Kauserud H."/>
        </authorList>
    </citation>
    <scope>NUCLEOTIDE SEQUENCE</scope>
    <source>
        <strain evidence="1">CBHHK188m</strain>
    </source>
</reference>
<dbReference type="EMBL" id="JARJLG010000185">
    <property type="protein sequence ID" value="KAJ7731094.1"/>
    <property type="molecule type" value="Genomic_DNA"/>
</dbReference>
<name>A0AAD7MUD8_9AGAR</name>
<dbReference type="Proteomes" id="UP001215280">
    <property type="component" value="Unassembled WGS sequence"/>
</dbReference>
<gene>
    <name evidence="1" type="ORF">DFH07DRAFT_153562</name>
</gene>
<evidence type="ECO:0000313" key="2">
    <source>
        <dbReference type="Proteomes" id="UP001215280"/>
    </source>
</evidence>
<proteinExistence type="predicted"/>
<dbReference type="AlphaFoldDB" id="A0AAD7MUD8"/>
<comment type="caution">
    <text evidence="1">The sequence shown here is derived from an EMBL/GenBank/DDBJ whole genome shotgun (WGS) entry which is preliminary data.</text>
</comment>
<organism evidence="1 2">
    <name type="scientific">Mycena maculata</name>
    <dbReference type="NCBI Taxonomy" id="230809"/>
    <lineage>
        <taxon>Eukaryota</taxon>
        <taxon>Fungi</taxon>
        <taxon>Dikarya</taxon>
        <taxon>Basidiomycota</taxon>
        <taxon>Agaricomycotina</taxon>
        <taxon>Agaricomycetes</taxon>
        <taxon>Agaricomycetidae</taxon>
        <taxon>Agaricales</taxon>
        <taxon>Marasmiineae</taxon>
        <taxon>Mycenaceae</taxon>
        <taxon>Mycena</taxon>
    </lineage>
</organism>
<keyword evidence="2" id="KW-1185">Reference proteome</keyword>